<dbReference type="SMART" id="SM00342">
    <property type="entry name" value="HTH_ARAC"/>
    <property type="match status" value="1"/>
</dbReference>
<dbReference type="Proteomes" id="UP000824366">
    <property type="component" value="Chromosome"/>
</dbReference>
<gene>
    <name evidence="5" type="ORF">MIZ03_1497</name>
</gene>
<keyword evidence="2" id="KW-0238">DNA-binding</keyword>
<dbReference type="Gene3D" id="1.10.10.60">
    <property type="entry name" value="Homeodomain-like"/>
    <property type="match status" value="1"/>
</dbReference>
<dbReference type="InterPro" id="IPR018060">
    <property type="entry name" value="HTH_AraC"/>
</dbReference>
<dbReference type="PROSITE" id="PS01124">
    <property type="entry name" value="HTH_ARAC_FAMILY_2"/>
    <property type="match status" value="1"/>
</dbReference>
<keyword evidence="1" id="KW-0805">Transcription regulation</keyword>
<organism evidence="5 6">
    <name type="scientific">Rhodoferax lithotrophicus</name>
    <dbReference type="NCBI Taxonomy" id="2798804"/>
    <lineage>
        <taxon>Bacteria</taxon>
        <taxon>Pseudomonadati</taxon>
        <taxon>Pseudomonadota</taxon>
        <taxon>Betaproteobacteria</taxon>
        <taxon>Burkholderiales</taxon>
        <taxon>Comamonadaceae</taxon>
        <taxon>Rhodoferax</taxon>
    </lineage>
</organism>
<name>A0ABN6D6X5_9BURK</name>
<dbReference type="InterPro" id="IPR050204">
    <property type="entry name" value="AraC_XylS_family_regulators"/>
</dbReference>
<dbReference type="RefSeq" id="WP_223910349.1">
    <property type="nucleotide sequence ID" value="NZ_AP024238.1"/>
</dbReference>
<sequence>MQWDNRLIKERHGCGAPTSAALWAPHGELATCVRAYVTRSTLAAKLGELDRLNYFPAAPTCAITWFMQGDYAHMDLVGKLIHHDLPRPVMFTGPHTQPTVSANPGEVDVFILLILPDALHALTGLDIAALVDRYCAPVDVLDADWLLMVNAVLHAVNNADRIQIIEDFLLPRWRALGQERVSTGSAFQHWAHVVASRAEMHAQGRSERQIDRRIKDWTGLPLRQLRCMGRAESTLLQARAALAADQLKWADIAATMGFSDQAHLSREFRRITGLSPCELKDLFTHESHWMYQIWA</sequence>
<evidence type="ECO:0000313" key="6">
    <source>
        <dbReference type="Proteomes" id="UP000824366"/>
    </source>
</evidence>
<keyword evidence="3" id="KW-0804">Transcription</keyword>
<dbReference type="SUPFAM" id="SSF46689">
    <property type="entry name" value="Homeodomain-like"/>
    <property type="match status" value="1"/>
</dbReference>
<evidence type="ECO:0000256" key="3">
    <source>
        <dbReference type="ARBA" id="ARBA00023163"/>
    </source>
</evidence>
<evidence type="ECO:0000313" key="5">
    <source>
        <dbReference type="EMBL" id="BCO26614.1"/>
    </source>
</evidence>
<accession>A0ABN6D6X5</accession>
<evidence type="ECO:0000259" key="4">
    <source>
        <dbReference type="PROSITE" id="PS01124"/>
    </source>
</evidence>
<keyword evidence="6" id="KW-1185">Reference proteome</keyword>
<feature type="domain" description="HTH araC/xylS-type" evidence="4">
    <location>
        <begin position="235"/>
        <end position="282"/>
    </location>
</feature>
<proteinExistence type="predicted"/>
<dbReference type="InterPro" id="IPR009057">
    <property type="entry name" value="Homeodomain-like_sf"/>
</dbReference>
<evidence type="ECO:0000256" key="1">
    <source>
        <dbReference type="ARBA" id="ARBA00023015"/>
    </source>
</evidence>
<dbReference type="EMBL" id="AP024238">
    <property type="protein sequence ID" value="BCO26614.1"/>
    <property type="molecule type" value="Genomic_DNA"/>
</dbReference>
<dbReference type="Pfam" id="PF12833">
    <property type="entry name" value="HTH_18"/>
    <property type="match status" value="1"/>
</dbReference>
<dbReference type="PANTHER" id="PTHR46796">
    <property type="entry name" value="HTH-TYPE TRANSCRIPTIONAL ACTIVATOR RHAS-RELATED"/>
    <property type="match status" value="1"/>
</dbReference>
<reference evidence="5 6" key="1">
    <citation type="journal article" date="2021" name="Microbiol. Spectr.">
        <title>A Single Bacterium Capable of Oxidation and Reduction of Iron at Circumneutral pH.</title>
        <authorList>
            <person name="Kato S."/>
            <person name="Ohkuma M."/>
        </authorList>
    </citation>
    <scope>NUCLEOTIDE SEQUENCE [LARGE SCALE GENOMIC DNA]</scope>
    <source>
        <strain evidence="5 6">MIZ03</strain>
    </source>
</reference>
<protein>
    <recommendedName>
        <fullName evidence="4">HTH araC/xylS-type domain-containing protein</fullName>
    </recommendedName>
</protein>
<evidence type="ECO:0000256" key="2">
    <source>
        <dbReference type="ARBA" id="ARBA00023125"/>
    </source>
</evidence>